<comment type="caution">
    <text evidence="2">The sequence shown here is derived from an EMBL/GenBank/DDBJ whole genome shotgun (WGS) entry which is preliminary data.</text>
</comment>
<feature type="region of interest" description="Disordered" evidence="1">
    <location>
        <begin position="52"/>
        <end position="89"/>
    </location>
</feature>
<name>A0AB34GKY5_ESCRO</name>
<dbReference type="AlphaFoldDB" id="A0AB34GKY5"/>
<protein>
    <submittedName>
        <fullName evidence="2">Uncharacterized protein</fullName>
    </submittedName>
</protein>
<sequence length="89" mass="10331">MCKELGSHYFILASKKLNRVKNQQLFRIRKRVMLAFPVLSFLWQNNMQRHLKTCGSGHEKPTTSEKGRRTKKRKPTIPKETAKEAGTSC</sequence>
<organism evidence="2 3">
    <name type="scientific">Eschrichtius robustus</name>
    <name type="common">California gray whale</name>
    <name type="synonym">Eschrichtius gibbosus</name>
    <dbReference type="NCBI Taxonomy" id="9764"/>
    <lineage>
        <taxon>Eukaryota</taxon>
        <taxon>Metazoa</taxon>
        <taxon>Chordata</taxon>
        <taxon>Craniata</taxon>
        <taxon>Vertebrata</taxon>
        <taxon>Euteleostomi</taxon>
        <taxon>Mammalia</taxon>
        <taxon>Eutheria</taxon>
        <taxon>Laurasiatheria</taxon>
        <taxon>Artiodactyla</taxon>
        <taxon>Whippomorpha</taxon>
        <taxon>Cetacea</taxon>
        <taxon>Mysticeti</taxon>
        <taxon>Eschrichtiidae</taxon>
        <taxon>Eschrichtius</taxon>
    </lineage>
</organism>
<dbReference type="Proteomes" id="UP001159641">
    <property type="component" value="Unassembled WGS sequence"/>
</dbReference>
<proteinExistence type="predicted"/>
<evidence type="ECO:0000313" key="2">
    <source>
        <dbReference type="EMBL" id="KAJ8779059.1"/>
    </source>
</evidence>
<feature type="compositionally biased region" description="Basic and acidic residues" evidence="1">
    <location>
        <begin position="57"/>
        <end position="67"/>
    </location>
</feature>
<gene>
    <name evidence="2" type="ORF">J1605_012910</name>
</gene>
<evidence type="ECO:0000256" key="1">
    <source>
        <dbReference type="SAM" id="MobiDB-lite"/>
    </source>
</evidence>
<reference evidence="2 3" key="1">
    <citation type="submission" date="2022-11" db="EMBL/GenBank/DDBJ databases">
        <title>Whole genome sequence of Eschrichtius robustus ER-17-0199.</title>
        <authorList>
            <person name="Bruniche-Olsen A."/>
            <person name="Black A.N."/>
            <person name="Fields C.J."/>
            <person name="Walden K."/>
            <person name="Dewoody J.A."/>
        </authorList>
    </citation>
    <scope>NUCLEOTIDE SEQUENCE [LARGE SCALE GENOMIC DNA]</scope>
    <source>
        <strain evidence="2">ER-17-0199</strain>
        <tissue evidence="2">Blubber</tissue>
    </source>
</reference>
<evidence type="ECO:0000313" key="3">
    <source>
        <dbReference type="Proteomes" id="UP001159641"/>
    </source>
</evidence>
<dbReference type="EMBL" id="JAIQCJ010002232">
    <property type="protein sequence ID" value="KAJ8779059.1"/>
    <property type="molecule type" value="Genomic_DNA"/>
</dbReference>
<accession>A0AB34GKY5</accession>
<keyword evidence="3" id="KW-1185">Reference proteome</keyword>